<keyword evidence="5" id="KW-1005">Bacterial flagellum biogenesis</keyword>
<dbReference type="NCBIfam" id="NF002469">
    <property type="entry name" value="PRK01712.1"/>
    <property type="match status" value="1"/>
</dbReference>
<dbReference type="AlphaFoldDB" id="I4B4I2"/>
<evidence type="ECO:0000256" key="5">
    <source>
        <dbReference type="HAMAP-Rule" id="MF_00167"/>
    </source>
</evidence>
<keyword evidence="4 5" id="KW-0694">RNA-binding</keyword>
<dbReference type="PANTHER" id="PTHR34984">
    <property type="entry name" value="CARBON STORAGE REGULATOR"/>
    <property type="match status" value="1"/>
</dbReference>
<dbReference type="Gene3D" id="2.60.40.4380">
    <property type="entry name" value="Translational regulator CsrA"/>
    <property type="match status" value="1"/>
</dbReference>
<accession>I4B4I2</accession>
<dbReference type="InterPro" id="IPR003751">
    <property type="entry name" value="CsrA"/>
</dbReference>
<dbReference type="Pfam" id="PF02599">
    <property type="entry name" value="CsrA"/>
    <property type="match status" value="1"/>
</dbReference>
<dbReference type="PATRIC" id="fig|869212.3.peg.1535"/>
<keyword evidence="8" id="KW-1185">Reference proteome</keyword>
<dbReference type="GO" id="GO:0044781">
    <property type="term" value="P:bacterial-type flagellum organization"/>
    <property type="evidence" value="ECO:0007669"/>
    <property type="project" value="UniProtKB-KW"/>
</dbReference>
<dbReference type="NCBIfam" id="TIGR00202">
    <property type="entry name" value="csrA"/>
    <property type="match status" value="1"/>
</dbReference>
<dbReference type="FunFam" id="2.60.40.4380:FF:000002">
    <property type="entry name" value="Translational regulator CsrA"/>
    <property type="match status" value="1"/>
</dbReference>
<dbReference type="GO" id="GO:0005829">
    <property type="term" value="C:cytosol"/>
    <property type="evidence" value="ECO:0007669"/>
    <property type="project" value="TreeGrafter"/>
</dbReference>
<comment type="function">
    <text evidence="5">A translational regulator that binds mRNA to regulate translation initiation and/or mRNA stability. Usually binds in the 5'-UTR at or near the Shine-Dalgarno sequence preventing ribosome-binding, thus repressing translation. Its main target seems to be the major flagellin gene, while its function is anatagonized by FliW.</text>
</comment>
<organism evidence="7 8">
    <name type="scientific">Turneriella parva (strain ATCC BAA-1111 / DSM 21527 / NCTC 11395 / H)</name>
    <name type="common">Leptospira parva</name>
    <dbReference type="NCBI Taxonomy" id="869212"/>
    <lineage>
        <taxon>Bacteria</taxon>
        <taxon>Pseudomonadati</taxon>
        <taxon>Spirochaetota</taxon>
        <taxon>Spirochaetia</taxon>
        <taxon>Leptospirales</taxon>
        <taxon>Leptospiraceae</taxon>
        <taxon>Turneriella</taxon>
    </lineage>
</organism>
<dbReference type="KEGG" id="tpx:Turpa_1541"/>
<dbReference type="STRING" id="869212.Turpa_1541"/>
<sequence>MLVLARRVNDSIVIGDNVEIVVVEIKGDQVKLGIKAPKDVKVFRGEIHAEIQRENRAASESQLPPDLDQLFKKK</sequence>
<comment type="subcellular location">
    <subcellularLocation>
        <location evidence="5">Cytoplasm</location>
    </subcellularLocation>
</comment>
<dbReference type="PANTHER" id="PTHR34984:SF1">
    <property type="entry name" value="CARBON STORAGE REGULATOR"/>
    <property type="match status" value="1"/>
</dbReference>
<evidence type="ECO:0000313" key="8">
    <source>
        <dbReference type="Proteomes" id="UP000006048"/>
    </source>
</evidence>
<comment type="subunit">
    <text evidence="5">Homodimer; the beta-strands of each monomer intercalate to form a hydrophobic core, while the alpha-helices form wings that extend away from the core.</text>
</comment>
<dbReference type="GO" id="GO:0006402">
    <property type="term" value="P:mRNA catabolic process"/>
    <property type="evidence" value="ECO:0007669"/>
    <property type="project" value="InterPro"/>
</dbReference>
<dbReference type="EMBL" id="CP002959">
    <property type="protein sequence ID" value="AFM12189.1"/>
    <property type="molecule type" value="Genomic_DNA"/>
</dbReference>
<evidence type="ECO:0000256" key="2">
    <source>
        <dbReference type="ARBA" id="ARBA00022491"/>
    </source>
</evidence>
<name>I4B4I2_TURPD</name>
<keyword evidence="2 5" id="KW-0678">Repressor</keyword>
<dbReference type="Proteomes" id="UP000006048">
    <property type="component" value="Chromosome"/>
</dbReference>
<keyword evidence="3 5" id="KW-0810">Translation regulation</keyword>
<comment type="similarity">
    <text evidence="5">Belongs to the CsrA/RsmA family.</text>
</comment>
<dbReference type="HOGENOM" id="CLU_164837_0_0_12"/>
<dbReference type="HAMAP" id="MF_00167">
    <property type="entry name" value="CsrA"/>
    <property type="match status" value="1"/>
</dbReference>
<dbReference type="GO" id="GO:0006109">
    <property type="term" value="P:regulation of carbohydrate metabolic process"/>
    <property type="evidence" value="ECO:0007669"/>
    <property type="project" value="InterPro"/>
</dbReference>
<evidence type="ECO:0000256" key="6">
    <source>
        <dbReference type="SAM" id="MobiDB-lite"/>
    </source>
</evidence>
<evidence type="ECO:0000256" key="1">
    <source>
        <dbReference type="ARBA" id="ARBA00022490"/>
    </source>
</evidence>
<keyword evidence="1 5" id="KW-0963">Cytoplasm</keyword>
<evidence type="ECO:0000256" key="4">
    <source>
        <dbReference type="ARBA" id="ARBA00022884"/>
    </source>
</evidence>
<dbReference type="GO" id="GO:0048027">
    <property type="term" value="F:mRNA 5'-UTR binding"/>
    <property type="evidence" value="ECO:0007669"/>
    <property type="project" value="UniProtKB-UniRule"/>
</dbReference>
<dbReference type="InterPro" id="IPR036107">
    <property type="entry name" value="CsrA_sf"/>
</dbReference>
<reference evidence="7 8" key="1">
    <citation type="submission" date="2012-06" db="EMBL/GenBank/DDBJ databases">
        <title>The complete chromosome of genome of Turneriella parva DSM 21527.</title>
        <authorList>
            <consortium name="US DOE Joint Genome Institute (JGI-PGF)"/>
            <person name="Lucas S."/>
            <person name="Han J."/>
            <person name="Lapidus A."/>
            <person name="Bruce D."/>
            <person name="Goodwin L."/>
            <person name="Pitluck S."/>
            <person name="Peters L."/>
            <person name="Kyrpides N."/>
            <person name="Mavromatis K."/>
            <person name="Ivanova N."/>
            <person name="Mikhailova N."/>
            <person name="Chertkov O."/>
            <person name="Detter J.C."/>
            <person name="Tapia R."/>
            <person name="Han C."/>
            <person name="Land M."/>
            <person name="Hauser L."/>
            <person name="Markowitz V."/>
            <person name="Cheng J.-F."/>
            <person name="Hugenholtz P."/>
            <person name="Woyke T."/>
            <person name="Wu D."/>
            <person name="Gronow S."/>
            <person name="Wellnitz S."/>
            <person name="Brambilla E."/>
            <person name="Klenk H.-P."/>
            <person name="Eisen J.A."/>
        </authorList>
    </citation>
    <scope>NUCLEOTIDE SEQUENCE [LARGE SCALE GENOMIC DNA]</scope>
    <source>
        <strain evidence="8">ATCC BAA-1111 / DSM 21527 / NCTC 11395 / H</strain>
    </source>
</reference>
<evidence type="ECO:0000313" key="7">
    <source>
        <dbReference type="EMBL" id="AFM12189.1"/>
    </source>
</evidence>
<feature type="region of interest" description="Disordered" evidence="6">
    <location>
        <begin position="54"/>
        <end position="74"/>
    </location>
</feature>
<evidence type="ECO:0000256" key="3">
    <source>
        <dbReference type="ARBA" id="ARBA00022845"/>
    </source>
</evidence>
<dbReference type="GO" id="GO:1902208">
    <property type="term" value="P:regulation of bacterial-type flagellum assembly"/>
    <property type="evidence" value="ECO:0007669"/>
    <property type="project" value="UniProtKB-UniRule"/>
</dbReference>
<dbReference type="RefSeq" id="WP_014802700.1">
    <property type="nucleotide sequence ID" value="NC_018020.1"/>
</dbReference>
<proteinExistence type="inferred from homology"/>
<dbReference type="OrthoDB" id="9809061at2"/>
<gene>
    <name evidence="5" type="primary">csrA</name>
    <name evidence="7" type="ordered locus">Turpa_1541</name>
</gene>
<dbReference type="GO" id="GO:0045947">
    <property type="term" value="P:negative regulation of translational initiation"/>
    <property type="evidence" value="ECO:0007669"/>
    <property type="project" value="UniProtKB-UniRule"/>
</dbReference>
<dbReference type="SUPFAM" id="SSF117130">
    <property type="entry name" value="CsrA-like"/>
    <property type="match status" value="1"/>
</dbReference>
<protein>
    <recommendedName>
        <fullName evidence="5">Translational regulator CsrA</fullName>
    </recommendedName>
</protein>